<protein>
    <recommendedName>
        <fullName evidence="2">ABC transporter substrate-binding protein</fullName>
    </recommendedName>
</protein>
<proteinExistence type="predicted"/>
<sequence>GVVLDIPIHTQFETMLSAIPDLHTIGVLYDPGENDRIVATASHVAQDMGLILRACPVSSEGEVPGAIRDVQREIDVLWGIADRTVFSPQSRDFIILFTLRNKIPFMGFSVQLVKAGALVALYADFADIGRQSGDLAVRILNGTNPTELPIMSPRKINLAVNLRVAERMGVSIPPQMVDRADIVFR</sequence>
<feature type="non-terminal residue" evidence="1">
    <location>
        <position position="1"/>
    </location>
</feature>
<dbReference type="InterPro" id="IPR007487">
    <property type="entry name" value="ABC_transpt-TYRBP-like"/>
</dbReference>
<dbReference type="Pfam" id="PF04392">
    <property type="entry name" value="ABC_sub_bind"/>
    <property type="match status" value="1"/>
</dbReference>
<dbReference type="PANTHER" id="PTHR35271:SF1">
    <property type="entry name" value="ABC TRANSPORTER, SUBSTRATE-BINDING LIPOPROTEIN"/>
    <property type="match status" value="1"/>
</dbReference>
<dbReference type="PANTHER" id="PTHR35271">
    <property type="entry name" value="ABC TRANSPORTER, SUBSTRATE-BINDING LIPOPROTEIN-RELATED"/>
    <property type="match status" value="1"/>
</dbReference>
<dbReference type="EMBL" id="BARS01032511">
    <property type="protein sequence ID" value="GAG15609.1"/>
    <property type="molecule type" value="Genomic_DNA"/>
</dbReference>
<accession>X0VBX9</accession>
<dbReference type="AlphaFoldDB" id="X0VBX9"/>
<evidence type="ECO:0000313" key="1">
    <source>
        <dbReference type="EMBL" id="GAG15609.1"/>
    </source>
</evidence>
<name>X0VBX9_9ZZZZ</name>
<reference evidence="1" key="1">
    <citation type="journal article" date="2014" name="Front. Microbiol.">
        <title>High frequency of phylogenetically diverse reductive dehalogenase-homologous genes in deep subseafloor sedimentary metagenomes.</title>
        <authorList>
            <person name="Kawai M."/>
            <person name="Futagami T."/>
            <person name="Toyoda A."/>
            <person name="Takaki Y."/>
            <person name="Nishi S."/>
            <person name="Hori S."/>
            <person name="Arai W."/>
            <person name="Tsubouchi T."/>
            <person name="Morono Y."/>
            <person name="Uchiyama I."/>
            <person name="Ito T."/>
            <person name="Fujiyama A."/>
            <person name="Inagaki F."/>
            <person name="Takami H."/>
        </authorList>
    </citation>
    <scope>NUCLEOTIDE SEQUENCE</scope>
    <source>
        <strain evidence="1">Expedition CK06-06</strain>
    </source>
</reference>
<evidence type="ECO:0008006" key="2">
    <source>
        <dbReference type="Google" id="ProtNLM"/>
    </source>
</evidence>
<gene>
    <name evidence="1" type="ORF">S01H1_50458</name>
</gene>
<dbReference type="Gene3D" id="3.40.50.2300">
    <property type="match status" value="1"/>
</dbReference>
<organism evidence="1">
    <name type="scientific">marine sediment metagenome</name>
    <dbReference type="NCBI Taxonomy" id="412755"/>
    <lineage>
        <taxon>unclassified sequences</taxon>
        <taxon>metagenomes</taxon>
        <taxon>ecological metagenomes</taxon>
    </lineage>
</organism>
<comment type="caution">
    <text evidence="1">The sequence shown here is derived from an EMBL/GenBank/DDBJ whole genome shotgun (WGS) entry which is preliminary data.</text>
</comment>